<name>A0A3P6H6X9_BRAOL</name>
<dbReference type="GO" id="GO:0097550">
    <property type="term" value="C:transcription preinitiation complex"/>
    <property type="evidence" value="ECO:0007669"/>
    <property type="project" value="TreeGrafter"/>
</dbReference>
<keyword evidence="5" id="KW-0812">Transmembrane</keyword>
<dbReference type="GO" id="GO:0005675">
    <property type="term" value="C:transcription factor TFIIH holo complex"/>
    <property type="evidence" value="ECO:0007669"/>
    <property type="project" value="TreeGrafter"/>
</dbReference>
<dbReference type="AlphaFoldDB" id="A0A3P6H6X9"/>
<feature type="transmembrane region" description="Helical" evidence="5">
    <location>
        <begin position="67"/>
        <end position="86"/>
    </location>
</feature>
<evidence type="ECO:0000313" key="6">
    <source>
        <dbReference type="EMBL" id="VDD61709.1"/>
    </source>
</evidence>
<dbReference type="GO" id="GO:0006367">
    <property type="term" value="P:transcription initiation at RNA polymerase II promoter"/>
    <property type="evidence" value="ECO:0007669"/>
    <property type="project" value="TreeGrafter"/>
</dbReference>
<dbReference type="PANTHER" id="PTHR11274:SF0">
    <property type="entry name" value="GENERAL TRANSCRIPTION AND DNA REPAIR FACTOR IIH HELICASE SUBUNIT XPB"/>
    <property type="match status" value="1"/>
</dbReference>
<dbReference type="PANTHER" id="PTHR11274">
    <property type="entry name" value="RAD25/XP-B DNA REPAIR HELICASE"/>
    <property type="match status" value="1"/>
</dbReference>
<evidence type="ECO:0000256" key="3">
    <source>
        <dbReference type="ARBA" id="ARBA00022806"/>
    </source>
</evidence>
<evidence type="ECO:0000256" key="5">
    <source>
        <dbReference type="SAM" id="Phobius"/>
    </source>
</evidence>
<evidence type="ECO:0000256" key="4">
    <source>
        <dbReference type="ARBA" id="ARBA00022840"/>
    </source>
</evidence>
<dbReference type="GO" id="GO:0043138">
    <property type="term" value="F:3'-5' DNA helicase activity"/>
    <property type="evidence" value="ECO:0007669"/>
    <property type="project" value="TreeGrafter"/>
</dbReference>
<accession>A0A3P6H6X9</accession>
<gene>
    <name evidence="6" type="ORF">BOLC6T37162H</name>
</gene>
<sequence length="87" mass="10259">MKNIQNEEYYVGDDDAYEDFREGEKMNTDFSKLELKPGHVNRPLWACADGRIFLETYSPLYKQAYDFLILLNPFAGPHFLFVYIVII</sequence>
<keyword evidence="5" id="KW-0472">Membrane</keyword>
<keyword evidence="3" id="KW-0347">Helicase</keyword>
<protein>
    <submittedName>
        <fullName evidence="6">Uncharacterized protein</fullName>
    </submittedName>
</protein>
<reference evidence="6" key="1">
    <citation type="submission" date="2018-11" db="EMBL/GenBank/DDBJ databases">
        <authorList>
            <consortium name="Genoscope - CEA"/>
            <person name="William W."/>
        </authorList>
    </citation>
    <scope>NUCLEOTIDE SEQUENCE</scope>
</reference>
<proteinExistence type="predicted"/>
<keyword evidence="2" id="KW-0378">Hydrolase</keyword>
<evidence type="ECO:0000256" key="1">
    <source>
        <dbReference type="ARBA" id="ARBA00022741"/>
    </source>
</evidence>
<dbReference type="InterPro" id="IPR050615">
    <property type="entry name" value="ATP-dep_DNA_Helicase"/>
</dbReference>
<dbReference type="GO" id="GO:0016787">
    <property type="term" value="F:hydrolase activity"/>
    <property type="evidence" value="ECO:0007669"/>
    <property type="project" value="UniProtKB-KW"/>
</dbReference>
<dbReference type="EMBL" id="LR031880">
    <property type="protein sequence ID" value="VDD61709.1"/>
    <property type="molecule type" value="Genomic_DNA"/>
</dbReference>
<dbReference type="GO" id="GO:0005524">
    <property type="term" value="F:ATP binding"/>
    <property type="evidence" value="ECO:0007669"/>
    <property type="project" value="UniProtKB-KW"/>
</dbReference>
<keyword evidence="1" id="KW-0547">Nucleotide-binding</keyword>
<organism evidence="6">
    <name type="scientific">Brassica oleracea</name>
    <name type="common">Wild cabbage</name>
    <dbReference type="NCBI Taxonomy" id="3712"/>
    <lineage>
        <taxon>Eukaryota</taxon>
        <taxon>Viridiplantae</taxon>
        <taxon>Streptophyta</taxon>
        <taxon>Embryophyta</taxon>
        <taxon>Tracheophyta</taxon>
        <taxon>Spermatophyta</taxon>
        <taxon>Magnoliopsida</taxon>
        <taxon>eudicotyledons</taxon>
        <taxon>Gunneridae</taxon>
        <taxon>Pentapetalae</taxon>
        <taxon>rosids</taxon>
        <taxon>malvids</taxon>
        <taxon>Brassicales</taxon>
        <taxon>Brassicaceae</taxon>
        <taxon>Brassiceae</taxon>
        <taxon>Brassica</taxon>
    </lineage>
</organism>
<keyword evidence="5" id="KW-1133">Transmembrane helix</keyword>
<keyword evidence="4" id="KW-0067">ATP-binding</keyword>
<dbReference type="GO" id="GO:0000112">
    <property type="term" value="C:nucleotide-excision repair factor 3 complex"/>
    <property type="evidence" value="ECO:0007669"/>
    <property type="project" value="TreeGrafter"/>
</dbReference>
<evidence type="ECO:0000256" key="2">
    <source>
        <dbReference type="ARBA" id="ARBA00022801"/>
    </source>
</evidence>